<reference evidence="1 2" key="1">
    <citation type="submission" date="2020-02" db="EMBL/GenBank/DDBJ databases">
        <title>Whole genome sequence of Halogeometricum borinquense strain wsp4.</title>
        <authorList>
            <person name="Verma D.K."/>
            <person name="Gopal K."/>
            <person name="Prasad E.S."/>
        </authorList>
    </citation>
    <scope>NUCLEOTIDE SEQUENCE [LARGE SCALE GENOMIC DNA]</scope>
    <source>
        <strain evidence="2">wsp4</strain>
    </source>
</reference>
<evidence type="ECO:0000313" key="2">
    <source>
        <dbReference type="Proteomes" id="UP000465846"/>
    </source>
</evidence>
<proteinExistence type="predicted"/>
<sequence>MQDSTPPNRIGDVHYVACRECGCLVESVKDHHLTGRDCTGSITTREEYCRTYPDAPVVTRSVYRNRSGSE</sequence>
<name>A0A6C0UCZ6_9EURY</name>
<gene>
    <name evidence="1" type="ORF">G3I44_01145</name>
</gene>
<dbReference type="GeneID" id="44077964"/>
<organism evidence="1 2">
    <name type="scientific">Halogeometricum borinquense</name>
    <dbReference type="NCBI Taxonomy" id="60847"/>
    <lineage>
        <taxon>Archaea</taxon>
        <taxon>Methanobacteriati</taxon>
        <taxon>Methanobacteriota</taxon>
        <taxon>Stenosarchaea group</taxon>
        <taxon>Halobacteria</taxon>
        <taxon>Halobacteriales</taxon>
        <taxon>Haloferacaceae</taxon>
        <taxon>Halogeometricum</taxon>
    </lineage>
</organism>
<dbReference type="EMBL" id="CP048739">
    <property type="protein sequence ID" value="QIB73010.1"/>
    <property type="molecule type" value="Genomic_DNA"/>
</dbReference>
<evidence type="ECO:0000313" key="1">
    <source>
        <dbReference type="EMBL" id="QIB73010.1"/>
    </source>
</evidence>
<protein>
    <submittedName>
        <fullName evidence="1">Uncharacterized protein</fullName>
    </submittedName>
</protein>
<dbReference type="AlphaFoldDB" id="A0A6C0UCZ6"/>
<accession>A0A6C0UCZ6</accession>
<dbReference type="Proteomes" id="UP000465846">
    <property type="component" value="Chromosome"/>
</dbReference>
<dbReference type="RefSeq" id="WP_163485173.1">
    <property type="nucleotide sequence ID" value="NZ_CP048739.1"/>
</dbReference>